<dbReference type="AlphaFoldDB" id="A0A7X5Y5I2"/>
<protein>
    <submittedName>
        <fullName evidence="1">Uncharacterized protein</fullName>
    </submittedName>
</protein>
<gene>
    <name evidence="1" type="ORF">GGQ97_001372</name>
</gene>
<name>A0A7X5Y5I2_9SPHN</name>
<proteinExistence type="predicted"/>
<accession>A0A7X5Y5I2</accession>
<dbReference type="EMBL" id="JAATJC010000001">
    <property type="protein sequence ID" value="NJC05579.1"/>
    <property type="molecule type" value="Genomic_DNA"/>
</dbReference>
<keyword evidence="2" id="KW-1185">Reference proteome</keyword>
<reference evidence="1 2" key="1">
    <citation type="submission" date="2020-03" db="EMBL/GenBank/DDBJ databases">
        <title>Genomic Encyclopedia of Type Strains, Phase IV (KMG-IV): sequencing the most valuable type-strain genomes for metagenomic binning, comparative biology and taxonomic classification.</title>
        <authorList>
            <person name="Goeker M."/>
        </authorList>
    </citation>
    <scope>NUCLEOTIDE SEQUENCE [LARGE SCALE GENOMIC DNA]</scope>
    <source>
        <strain evidence="1 2">DSM 16846</strain>
    </source>
</reference>
<sequence length="72" mass="8223">MDERFMTDTRKGQSEVAIKPLVDDSADVDLSGHGMKADVPRPVITDAMRRLSWRRRQARSWVRVSSRQAPQA</sequence>
<evidence type="ECO:0000313" key="2">
    <source>
        <dbReference type="Proteomes" id="UP000558192"/>
    </source>
</evidence>
<evidence type="ECO:0000313" key="1">
    <source>
        <dbReference type="EMBL" id="NJC05579.1"/>
    </source>
</evidence>
<dbReference type="Proteomes" id="UP000558192">
    <property type="component" value="Unassembled WGS sequence"/>
</dbReference>
<dbReference type="RefSeq" id="WP_168068254.1">
    <property type="nucleotide sequence ID" value="NZ_JAATJC010000001.1"/>
</dbReference>
<comment type="caution">
    <text evidence="1">The sequence shown here is derived from an EMBL/GenBank/DDBJ whole genome shotgun (WGS) entry which is preliminary data.</text>
</comment>
<organism evidence="1 2">
    <name type="scientific">Sphingomonas kaistensis</name>
    <dbReference type="NCBI Taxonomy" id="298708"/>
    <lineage>
        <taxon>Bacteria</taxon>
        <taxon>Pseudomonadati</taxon>
        <taxon>Pseudomonadota</taxon>
        <taxon>Alphaproteobacteria</taxon>
        <taxon>Sphingomonadales</taxon>
        <taxon>Sphingomonadaceae</taxon>
        <taxon>Sphingomonas</taxon>
    </lineage>
</organism>